<gene>
    <name evidence="3" type="primary">LOC113600834</name>
</gene>
<proteinExistence type="predicted"/>
<reference evidence="3" key="1">
    <citation type="submission" date="2025-08" db="UniProtKB">
        <authorList>
            <consortium name="RefSeq"/>
        </authorList>
    </citation>
    <scope>IDENTIFICATION</scope>
    <source>
        <tissue evidence="3">Blood</tissue>
    </source>
</reference>
<evidence type="ECO:0000256" key="1">
    <source>
        <dbReference type="SAM" id="MobiDB-lite"/>
    </source>
</evidence>
<organism evidence="2 3">
    <name type="scientific">Acinonyx jubatus</name>
    <name type="common">Cheetah</name>
    <dbReference type="NCBI Taxonomy" id="32536"/>
    <lineage>
        <taxon>Eukaryota</taxon>
        <taxon>Metazoa</taxon>
        <taxon>Chordata</taxon>
        <taxon>Craniata</taxon>
        <taxon>Vertebrata</taxon>
        <taxon>Euteleostomi</taxon>
        <taxon>Mammalia</taxon>
        <taxon>Eutheria</taxon>
        <taxon>Laurasiatheria</taxon>
        <taxon>Carnivora</taxon>
        <taxon>Feliformia</taxon>
        <taxon>Felidae</taxon>
        <taxon>Felinae</taxon>
        <taxon>Acinonyx</taxon>
    </lineage>
</organism>
<feature type="region of interest" description="Disordered" evidence="1">
    <location>
        <begin position="1"/>
        <end position="33"/>
    </location>
</feature>
<evidence type="ECO:0000313" key="2">
    <source>
        <dbReference type="Proteomes" id="UP001652583"/>
    </source>
</evidence>
<dbReference type="Proteomes" id="UP001652583">
    <property type="component" value="Chromosome A1"/>
</dbReference>
<keyword evidence="2" id="KW-1185">Reference proteome</keyword>
<evidence type="ECO:0000313" key="3">
    <source>
        <dbReference type="RefSeq" id="XP_053073104.1"/>
    </source>
</evidence>
<accession>A0ABM3PN51</accession>
<feature type="region of interest" description="Disordered" evidence="1">
    <location>
        <begin position="152"/>
        <end position="188"/>
    </location>
</feature>
<feature type="compositionally biased region" description="Low complexity" evidence="1">
    <location>
        <begin position="152"/>
        <end position="168"/>
    </location>
</feature>
<dbReference type="RefSeq" id="XP_053073104.1">
    <property type="nucleotide sequence ID" value="XM_053217129.1"/>
</dbReference>
<protein>
    <submittedName>
        <fullName evidence="3">Uncharacterized protein LOC113600834</fullName>
    </submittedName>
</protein>
<name>A0ABM3PN51_ACIJB</name>
<sequence length="303" mass="31259">MGINTNTAAPAGLPESGQGSLVGTPPPPQAAGGFGGRAACLPSTCFAGLPLRLQVREGSCRLEQAWGRRASGEILPARRAAAFSRSPPGHAGSAHSELLQGHRLAQAPGARRAWSSALRAGLRLRPLLAPLGRRPALATNFSQVSCAGAAAPLSARSPRSVRPPVRRAQGPSLPASPARAEQALGGGAGGGDLRKTRHHLYSQVRAGAAPASPTPVALWAPSWPRPPLRRSRGGTSPVHGFRLRRAESQERAADSAHCLVFGNPWCHPGYPGTGRGSGILCVEKGGAHEKKSLSNYGGRGDVP</sequence>
<dbReference type="GeneID" id="113600834"/>